<dbReference type="AlphaFoldDB" id="A0A518DDD8"/>
<accession>A0A518DDD8</accession>
<sequence>MHSLGHTPLFDLSGKTSMRHHLTTAASLAVICSLTAGSALGAFGVTNPGTGQPLIGIATPTGANLDLNQRQVSQFWSEGAVTLTNQSVDRNGANGTYTFGDVVTPVSLSGEYFSYLFHFDPAISSGVARVINAVITFPHPIVGISFSQPTLAGTDPIGLYSAVWQTGNAALNRGLDTGDKFTVSGNTVTINLSQTDQTGMDEIRFFTATPEIASLGSWAMLGLAGAYMVRRRRSAA</sequence>
<protein>
    <submittedName>
        <fullName evidence="1">Uncharacterized protein</fullName>
    </submittedName>
</protein>
<proteinExistence type="predicted"/>
<dbReference type="Proteomes" id="UP000317429">
    <property type="component" value="Chromosome"/>
</dbReference>
<organism evidence="1 2">
    <name type="scientific">Pirellulimonas nuda</name>
    <dbReference type="NCBI Taxonomy" id="2528009"/>
    <lineage>
        <taxon>Bacteria</taxon>
        <taxon>Pseudomonadati</taxon>
        <taxon>Planctomycetota</taxon>
        <taxon>Planctomycetia</taxon>
        <taxon>Pirellulales</taxon>
        <taxon>Lacipirellulaceae</taxon>
        <taxon>Pirellulimonas</taxon>
    </lineage>
</organism>
<name>A0A518DDD8_9BACT</name>
<evidence type="ECO:0000313" key="2">
    <source>
        <dbReference type="Proteomes" id="UP000317429"/>
    </source>
</evidence>
<gene>
    <name evidence="1" type="ORF">Pla175_28770</name>
</gene>
<evidence type="ECO:0000313" key="1">
    <source>
        <dbReference type="EMBL" id="QDU89487.1"/>
    </source>
</evidence>
<keyword evidence="2" id="KW-1185">Reference proteome</keyword>
<reference evidence="1 2" key="1">
    <citation type="submission" date="2019-02" db="EMBL/GenBank/DDBJ databases">
        <title>Deep-cultivation of Planctomycetes and their phenomic and genomic characterization uncovers novel biology.</title>
        <authorList>
            <person name="Wiegand S."/>
            <person name="Jogler M."/>
            <person name="Boedeker C."/>
            <person name="Pinto D."/>
            <person name="Vollmers J."/>
            <person name="Rivas-Marin E."/>
            <person name="Kohn T."/>
            <person name="Peeters S.H."/>
            <person name="Heuer A."/>
            <person name="Rast P."/>
            <person name="Oberbeckmann S."/>
            <person name="Bunk B."/>
            <person name="Jeske O."/>
            <person name="Meyerdierks A."/>
            <person name="Storesund J.E."/>
            <person name="Kallscheuer N."/>
            <person name="Luecker S."/>
            <person name="Lage O.M."/>
            <person name="Pohl T."/>
            <person name="Merkel B.J."/>
            <person name="Hornburger P."/>
            <person name="Mueller R.-W."/>
            <person name="Bruemmer F."/>
            <person name="Labrenz M."/>
            <person name="Spormann A.M."/>
            <person name="Op den Camp H."/>
            <person name="Overmann J."/>
            <person name="Amann R."/>
            <person name="Jetten M.S.M."/>
            <person name="Mascher T."/>
            <person name="Medema M.H."/>
            <person name="Devos D.P."/>
            <person name="Kaster A.-K."/>
            <person name="Ovreas L."/>
            <person name="Rohde M."/>
            <person name="Galperin M.Y."/>
            <person name="Jogler C."/>
        </authorList>
    </citation>
    <scope>NUCLEOTIDE SEQUENCE [LARGE SCALE GENOMIC DNA]</scope>
    <source>
        <strain evidence="1 2">Pla175</strain>
    </source>
</reference>
<dbReference type="EMBL" id="CP036291">
    <property type="protein sequence ID" value="QDU89487.1"/>
    <property type="molecule type" value="Genomic_DNA"/>
</dbReference>
<dbReference type="KEGG" id="pnd:Pla175_28770"/>